<feature type="compositionally biased region" description="Polar residues" evidence="1">
    <location>
        <begin position="1"/>
        <end position="32"/>
    </location>
</feature>
<sequence>MGPLEQQQQKPRRVFSSNDRTSVDTPTASTTGEEQHTKPFGLPEAPESTTEMDKAPDAAAGPITQVAMRAYRQHKASKSVQMSPRVGQSLPQQSLHMPPQTGLDLPPQSSSHTGRPSHYPASRVPDPPQTPQREVRWPSPLYQSGPSPQESSQHGSLQKTYGQKLADLEKLLDSIDTEPESRIYNKFLPAAQNSLQTIRDAYNERFGPTPDEPPTQYHPASTSVATSAPITNMSSHPASGQHLDPSRARTRVRKTKVSEAPLKHGKTIKARTKRTRTKRTRTSTGVNAGGVCLRDLKEATLKRRSM</sequence>
<dbReference type="EMBL" id="JAXOVC010000003">
    <property type="protein sequence ID" value="KAK4503366.1"/>
    <property type="molecule type" value="Genomic_DNA"/>
</dbReference>
<accession>A0ABR0EQ38</accession>
<reference evidence="2 3" key="1">
    <citation type="journal article" date="2023" name="G3 (Bethesda)">
        <title>A chromosome-level genome assembly of Zasmidium syzygii isolated from banana leaves.</title>
        <authorList>
            <person name="van Westerhoven A.C."/>
            <person name="Mehrabi R."/>
            <person name="Talebi R."/>
            <person name="Steentjes M.B.F."/>
            <person name="Corcolon B."/>
            <person name="Chong P.A."/>
            <person name="Kema G.H.J."/>
            <person name="Seidl M.F."/>
        </authorList>
    </citation>
    <scope>NUCLEOTIDE SEQUENCE [LARGE SCALE GENOMIC DNA]</scope>
    <source>
        <strain evidence="2 3">P124</strain>
    </source>
</reference>
<feature type="region of interest" description="Disordered" evidence="1">
    <location>
        <begin position="206"/>
        <end position="288"/>
    </location>
</feature>
<feature type="region of interest" description="Disordered" evidence="1">
    <location>
        <begin position="1"/>
        <end position="162"/>
    </location>
</feature>
<feature type="compositionally biased region" description="Basic residues" evidence="1">
    <location>
        <begin position="263"/>
        <end position="281"/>
    </location>
</feature>
<evidence type="ECO:0000313" key="2">
    <source>
        <dbReference type="EMBL" id="KAK4503366.1"/>
    </source>
</evidence>
<gene>
    <name evidence="2" type="ORF">PRZ48_004281</name>
</gene>
<feature type="compositionally biased region" description="Polar residues" evidence="1">
    <location>
        <begin position="218"/>
        <end position="238"/>
    </location>
</feature>
<keyword evidence="3" id="KW-1185">Reference proteome</keyword>
<comment type="caution">
    <text evidence="2">The sequence shown here is derived from an EMBL/GenBank/DDBJ whole genome shotgun (WGS) entry which is preliminary data.</text>
</comment>
<proteinExistence type="predicted"/>
<evidence type="ECO:0000256" key="1">
    <source>
        <dbReference type="SAM" id="MobiDB-lite"/>
    </source>
</evidence>
<protein>
    <submittedName>
        <fullName evidence="2">Uncharacterized protein</fullName>
    </submittedName>
</protein>
<dbReference type="Proteomes" id="UP001305779">
    <property type="component" value="Unassembled WGS sequence"/>
</dbReference>
<evidence type="ECO:0000313" key="3">
    <source>
        <dbReference type="Proteomes" id="UP001305779"/>
    </source>
</evidence>
<organism evidence="2 3">
    <name type="scientific">Zasmidium cellare</name>
    <name type="common">Wine cellar mold</name>
    <name type="synonym">Racodium cellare</name>
    <dbReference type="NCBI Taxonomy" id="395010"/>
    <lineage>
        <taxon>Eukaryota</taxon>
        <taxon>Fungi</taxon>
        <taxon>Dikarya</taxon>
        <taxon>Ascomycota</taxon>
        <taxon>Pezizomycotina</taxon>
        <taxon>Dothideomycetes</taxon>
        <taxon>Dothideomycetidae</taxon>
        <taxon>Mycosphaerellales</taxon>
        <taxon>Mycosphaerellaceae</taxon>
        <taxon>Zasmidium</taxon>
    </lineage>
</organism>
<feature type="compositionally biased region" description="Polar residues" evidence="1">
    <location>
        <begin position="141"/>
        <end position="161"/>
    </location>
</feature>
<name>A0ABR0EQ38_ZASCE</name>